<reference evidence="4" key="1">
    <citation type="journal article" date="2019" name="Int. J. Syst. Evol. Microbiol.">
        <title>The Global Catalogue of Microorganisms (GCM) 10K type strain sequencing project: providing services to taxonomists for standard genome sequencing and annotation.</title>
        <authorList>
            <consortium name="The Broad Institute Genomics Platform"/>
            <consortium name="The Broad Institute Genome Sequencing Center for Infectious Disease"/>
            <person name="Wu L."/>
            <person name="Ma J."/>
        </authorList>
    </citation>
    <scope>NUCLEOTIDE SEQUENCE [LARGE SCALE GENOMIC DNA]</scope>
    <source>
        <strain evidence="4">JCM 18053</strain>
    </source>
</reference>
<dbReference type="Proteomes" id="UP001499852">
    <property type="component" value="Unassembled WGS sequence"/>
</dbReference>
<evidence type="ECO:0000259" key="2">
    <source>
        <dbReference type="Pfam" id="PF21537"/>
    </source>
</evidence>
<comment type="caution">
    <text evidence="3">The sequence shown here is derived from an EMBL/GenBank/DDBJ whole genome shotgun (WGS) entry which is preliminary data.</text>
</comment>
<evidence type="ECO:0000256" key="1">
    <source>
        <dbReference type="SAM" id="MobiDB-lite"/>
    </source>
</evidence>
<feature type="compositionally biased region" description="Basic and acidic residues" evidence="1">
    <location>
        <begin position="43"/>
        <end position="53"/>
    </location>
</feature>
<evidence type="ECO:0000313" key="4">
    <source>
        <dbReference type="Proteomes" id="UP001499852"/>
    </source>
</evidence>
<keyword evidence="4" id="KW-1185">Reference proteome</keyword>
<dbReference type="Pfam" id="PF21537">
    <property type="entry name" value="DUF1980_C"/>
    <property type="match status" value="1"/>
</dbReference>
<gene>
    <name evidence="3" type="ORF">GCM10023213_22890</name>
</gene>
<organism evidence="3 4">
    <name type="scientific">Prosthecobacter algae</name>
    <dbReference type="NCBI Taxonomy" id="1144682"/>
    <lineage>
        <taxon>Bacteria</taxon>
        <taxon>Pseudomonadati</taxon>
        <taxon>Verrucomicrobiota</taxon>
        <taxon>Verrucomicrobiia</taxon>
        <taxon>Verrucomicrobiales</taxon>
        <taxon>Verrucomicrobiaceae</taxon>
        <taxon>Prosthecobacter</taxon>
    </lineage>
</organism>
<protein>
    <recommendedName>
        <fullName evidence="2">DUF1980 domain-containing protein</fullName>
    </recommendedName>
</protein>
<evidence type="ECO:0000313" key="3">
    <source>
        <dbReference type="EMBL" id="GAA5140374.1"/>
    </source>
</evidence>
<name>A0ABP9P3U7_9BACT</name>
<accession>A0ABP9P3U7</accession>
<feature type="compositionally biased region" description="Pro residues" evidence="1">
    <location>
        <begin position="60"/>
        <end position="71"/>
    </location>
</feature>
<dbReference type="EMBL" id="BAABIA010000004">
    <property type="protein sequence ID" value="GAA5140374.1"/>
    <property type="molecule type" value="Genomic_DNA"/>
</dbReference>
<feature type="domain" description="DUF1980" evidence="2">
    <location>
        <begin position="140"/>
        <end position="231"/>
    </location>
</feature>
<dbReference type="InterPro" id="IPR048447">
    <property type="entry name" value="DUF1980_C"/>
</dbReference>
<sequence length="231" mass="25358">MAILILAAPITWAAIKSPDRYSANAVMNKGVYNQNYNSTARADEFTLRGDGSKPSRAAPKPVPMPDTPLPAPDKFNDPEAVAKASSAPPKEAQSYGSFTLEDLKQQIEQNSKGEFVLQVPEIYYTGGDLEVQRVITGQPIETTAQVLPEKVNNADGHRLRIFRMLVQCCAADARPYSVPVDFGKKAPDFKEMTWVKISGIMSYEKDGDQTIPVIKATSIEETTAPDNTMIY</sequence>
<proteinExistence type="predicted"/>
<feature type="region of interest" description="Disordered" evidence="1">
    <location>
        <begin position="43"/>
        <end position="94"/>
    </location>
</feature>